<evidence type="ECO:0000256" key="2">
    <source>
        <dbReference type="SAM" id="Phobius"/>
    </source>
</evidence>
<name>A0A9Q9IHM7_9ACTN</name>
<keyword evidence="2" id="KW-1133">Transmembrane helix</keyword>
<feature type="transmembrane region" description="Helical" evidence="2">
    <location>
        <begin position="6"/>
        <end position="25"/>
    </location>
</feature>
<dbReference type="KEGG" id="daur:Daura_06040"/>
<sequence>MPEEWMLHLLLALVVVGVRGVLVIVRQEIQQRGAERLLKLLKLGGPDMKIVMRNGGARWSVEFTSIDAPAALGRRHGAGPEKPQEVQDRAVESSAEPTRAAAGKGRQHKGAGAQRRRGGADGRH</sequence>
<feature type="compositionally biased region" description="Basic residues" evidence="1">
    <location>
        <begin position="105"/>
        <end position="117"/>
    </location>
</feature>
<organism evidence="3 4">
    <name type="scientific">Dactylosporangium aurantiacum</name>
    <dbReference type="NCBI Taxonomy" id="35754"/>
    <lineage>
        <taxon>Bacteria</taxon>
        <taxon>Bacillati</taxon>
        <taxon>Actinomycetota</taxon>
        <taxon>Actinomycetes</taxon>
        <taxon>Micromonosporales</taxon>
        <taxon>Micromonosporaceae</taxon>
        <taxon>Dactylosporangium</taxon>
    </lineage>
</organism>
<dbReference type="RefSeq" id="WP_156089407.1">
    <property type="nucleotide sequence ID" value="NZ_CP073767.1"/>
</dbReference>
<proteinExistence type="predicted"/>
<evidence type="ECO:0000313" key="4">
    <source>
        <dbReference type="Proteomes" id="UP001058003"/>
    </source>
</evidence>
<evidence type="ECO:0000256" key="1">
    <source>
        <dbReference type="SAM" id="MobiDB-lite"/>
    </source>
</evidence>
<feature type="compositionally biased region" description="Basic and acidic residues" evidence="1">
    <location>
        <begin position="78"/>
        <end position="91"/>
    </location>
</feature>
<dbReference type="AlphaFoldDB" id="A0A9Q9IHM7"/>
<feature type="region of interest" description="Disordered" evidence="1">
    <location>
        <begin position="72"/>
        <end position="124"/>
    </location>
</feature>
<protein>
    <submittedName>
        <fullName evidence="3">Uncharacterized protein</fullName>
    </submittedName>
</protein>
<evidence type="ECO:0000313" key="3">
    <source>
        <dbReference type="EMBL" id="UWZ55761.1"/>
    </source>
</evidence>
<keyword evidence="2" id="KW-0812">Transmembrane</keyword>
<keyword evidence="4" id="KW-1185">Reference proteome</keyword>
<dbReference type="EMBL" id="CP073767">
    <property type="protein sequence ID" value="UWZ55761.1"/>
    <property type="molecule type" value="Genomic_DNA"/>
</dbReference>
<accession>A0A9Q9IHM7</accession>
<dbReference type="Proteomes" id="UP001058003">
    <property type="component" value="Chromosome"/>
</dbReference>
<keyword evidence="2" id="KW-0472">Membrane</keyword>
<gene>
    <name evidence="3" type="ORF">Daura_06040</name>
</gene>
<reference evidence="3" key="1">
    <citation type="submission" date="2021-04" db="EMBL/GenBank/DDBJ databases">
        <title>Dactylosporangium aurantiacum NRRL B-8018 full assembly.</title>
        <authorList>
            <person name="Hartkoorn R.C."/>
            <person name="Beaudoing E."/>
            <person name="Hot D."/>
        </authorList>
    </citation>
    <scope>NUCLEOTIDE SEQUENCE</scope>
    <source>
        <strain evidence="3">NRRL B-8018</strain>
    </source>
</reference>